<accession>A0ABY7KRC7</accession>
<name>A0ABY7KRC7_9ACTN</name>
<keyword evidence="2" id="KW-1185">Reference proteome</keyword>
<protein>
    <submittedName>
        <fullName evidence="1">Sigma-70 family RNA polymerase sigma factor</fullName>
    </submittedName>
</protein>
<gene>
    <name evidence="1" type="ORF">STRCI_008577</name>
</gene>
<evidence type="ECO:0000313" key="1">
    <source>
        <dbReference type="EMBL" id="WAZ26904.1"/>
    </source>
</evidence>
<dbReference type="Proteomes" id="UP001164439">
    <property type="component" value="Chromosome"/>
</dbReference>
<dbReference type="RefSeq" id="WP_269664390.1">
    <property type="nucleotide sequence ID" value="NZ_CP114413.1"/>
</dbReference>
<reference evidence="1" key="1">
    <citation type="submission" date="2022-12" db="EMBL/GenBank/DDBJ databases">
        <authorList>
            <person name="Ruckert C."/>
            <person name="Busche T."/>
            <person name="Kalinowski J."/>
            <person name="Wittmann C."/>
        </authorList>
    </citation>
    <scope>NUCLEOTIDE SEQUENCE</scope>
    <source>
        <strain evidence="1">DSM 40467</strain>
    </source>
</reference>
<dbReference type="EMBL" id="CP114413">
    <property type="protein sequence ID" value="WAZ26904.1"/>
    <property type="molecule type" value="Genomic_DNA"/>
</dbReference>
<dbReference type="InterPro" id="IPR036388">
    <property type="entry name" value="WH-like_DNA-bd_sf"/>
</dbReference>
<dbReference type="InterPro" id="IPR013324">
    <property type="entry name" value="RNA_pol_sigma_r3/r4-like"/>
</dbReference>
<sequence length="197" mass="21950">MNGSDKNGRRVPHQHVPAGVLCHEAQKQWDAYVKMRKTLWKSACARAGRDHADDICSKVAIAFYRRLLSGPLNESVAPYLWTMIKRHTGQHLSELSARAENFVGDETSNLEDPANYISVHFTSQVELVEAMAVLKKEFSTLQLRAFVLAEAYGLKAPSIAELIDTTPGNVRDALRHARRKLGTRRVGARLGVVSDDD</sequence>
<evidence type="ECO:0000313" key="2">
    <source>
        <dbReference type="Proteomes" id="UP001164439"/>
    </source>
</evidence>
<organism evidence="1 2">
    <name type="scientific">Streptomyces cinnabarinus</name>
    <dbReference type="NCBI Taxonomy" id="67287"/>
    <lineage>
        <taxon>Bacteria</taxon>
        <taxon>Bacillati</taxon>
        <taxon>Actinomycetota</taxon>
        <taxon>Actinomycetes</taxon>
        <taxon>Kitasatosporales</taxon>
        <taxon>Streptomycetaceae</taxon>
        <taxon>Streptomyces</taxon>
    </lineage>
</organism>
<dbReference type="Gene3D" id="1.10.10.10">
    <property type="entry name" value="Winged helix-like DNA-binding domain superfamily/Winged helix DNA-binding domain"/>
    <property type="match status" value="1"/>
</dbReference>
<proteinExistence type="predicted"/>
<dbReference type="SUPFAM" id="SSF88659">
    <property type="entry name" value="Sigma3 and sigma4 domains of RNA polymerase sigma factors"/>
    <property type="match status" value="1"/>
</dbReference>